<evidence type="ECO:0000313" key="7">
    <source>
        <dbReference type="EMBL" id="RKN76919.1"/>
    </source>
</evidence>
<dbReference type="PANTHER" id="PTHR30404">
    <property type="entry name" value="N-ACETYLMURAMOYL-L-ALANINE AMIDASE"/>
    <property type="match status" value="1"/>
</dbReference>
<dbReference type="Pfam" id="PF01520">
    <property type="entry name" value="Amidase_3"/>
    <property type="match status" value="1"/>
</dbReference>
<dbReference type="InterPro" id="IPR002508">
    <property type="entry name" value="MurNAc-LAA_cat"/>
</dbReference>
<dbReference type="SMART" id="SM00646">
    <property type="entry name" value="Ami_3"/>
    <property type="match status" value="1"/>
</dbReference>
<feature type="region of interest" description="Disordered" evidence="4">
    <location>
        <begin position="285"/>
        <end position="359"/>
    </location>
</feature>
<dbReference type="SUPFAM" id="SSF53187">
    <property type="entry name" value="Zn-dependent exopeptidases"/>
    <property type="match status" value="1"/>
</dbReference>
<evidence type="ECO:0000256" key="3">
    <source>
        <dbReference type="ARBA" id="ARBA00022801"/>
    </source>
</evidence>
<accession>A0A3B0BXP0</accession>
<feature type="compositionally biased region" description="Basic and acidic residues" evidence="4">
    <location>
        <begin position="324"/>
        <end position="338"/>
    </location>
</feature>
<keyword evidence="3" id="KW-0378">Hydrolase</keyword>
<feature type="compositionally biased region" description="Basic and acidic residues" evidence="4">
    <location>
        <begin position="290"/>
        <end position="317"/>
    </location>
</feature>
<dbReference type="PANTHER" id="PTHR30404:SF0">
    <property type="entry name" value="N-ACETYLMURAMOYL-L-ALANINE AMIDASE AMIC"/>
    <property type="match status" value="1"/>
</dbReference>
<evidence type="ECO:0000259" key="6">
    <source>
        <dbReference type="SMART" id="SM00646"/>
    </source>
</evidence>
<feature type="chain" id="PRO_5017369356" description="N-acetylmuramoyl-L-alanine amidase" evidence="5">
    <location>
        <begin position="21"/>
        <end position="452"/>
    </location>
</feature>
<comment type="catalytic activity">
    <reaction evidence="1">
        <text>Hydrolyzes the link between N-acetylmuramoyl residues and L-amino acid residues in certain cell-wall glycopeptides.</text>
        <dbReference type="EC" id="3.5.1.28"/>
    </reaction>
</comment>
<feature type="signal peptide" evidence="5">
    <location>
        <begin position="1"/>
        <end position="20"/>
    </location>
</feature>
<dbReference type="GO" id="GO:0009253">
    <property type="term" value="P:peptidoglycan catabolic process"/>
    <property type="evidence" value="ECO:0007669"/>
    <property type="project" value="InterPro"/>
</dbReference>
<evidence type="ECO:0000256" key="1">
    <source>
        <dbReference type="ARBA" id="ARBA00001561"/>
    </source>
</evidence>
<dbReference type="OrthoDB" id="9806267at2"/>
<sequence>MNLKRFFPIIFFLSVLVLSAFNKNNTELTNNDPFVVVLDAGHGGHDPGNLGNGYLEKNIALKIVLKVGEMLESNPDIKVVYTRKDDTFVDLFVRGEIANKANADLFVSVHCDSHSSDAHGAGTFVLGLHANKQNFEIAKKENSVIYLEDNYETRYADYDINSPESIIGLTIMQEEFLDQSIMLAKIMQDKFSEKLKRNDRKVKQAGFIVLHQTFMPSVLVETGFLTNRSEGAYLNSQKGQTEMGTAIAEAILKYKNGVQANTANVPIQATPEVPLPKDETIISEKTVQTKTEEPNKKQPDPTLDEVEKVAEAEKKDNPSSTTPKDAHKVIDIAKKETPEQTSKAIENKETAPPIKNKELSPKPSANIIFKIQLLASSKDLSPTSDNFKGLSRISKEPYNNLFRYFYGSTSSYREAGMLKRNADLKGYTTSFIVAYKDGKRISLPEALKYVSE</sequence>
<dbReference type="InterPro" id="IPR050695">
    <property type="entry name" value="N-acetylmuramoyl_amidase_3"/>
</dbReference>
<evidence type="ECO:0000256" key="2">
    <source>
        <dbReference type="ARBA" id="ARBA00011901"/>
    </source>
</evidence>
<dbReference type="RefSeq" id="WP_120714265.1">
    <property type="nucleotide sequence ID" value="NZ_RBCJ01000006.1"/>
</dbReference>
<reference evidence="7 8" key="1">
    <citation type="submission" date="2018-10" db="EMBL/GenBank/DDBJ databases">
        <title>Ulvibacterium marinum gen. nov., sp. nov., a novel marine bacterium of the family Flavobacteriaceae, isolated from a culture of the green alga Ulva prolifera.</title>
        <authorList>
            <person name="Zhang Z."/>
        </authorList>
    </citation>
    <scope>NUCLEOTIDE SEQUENCE [LARGE SCALE GENOMIC DNA]</scope>
    <source>
        <strain evidence="7 8">CCMM003</strain>
    </source>
</reference>
<dbReference type="Gene3D" id="3.40.630.40">
    <property type="entry name" value="Zn-dependent exopeptidases"/>
    <property type="match status" value="1"/>
</dbReference>
<evidence type="ECO:0000313" key="8">
    <source>
        <dbReference type="Proteomes" id="UP000276603"/>
    </source>
</evidence>
<proteinExistence type="predicted"/>
<dbReference type="EMBL" id="RBCJ01000006">
    <property type="protein sequence ID" value="RKN76919.1"/>
    <property type="molecule type" value="Genomic_DNA"/>
</dbReference>
<protein>
    <recommendedName>
        <fullName evidence="2">N-acetylmuramoyl-L-alanine amidase</fullName>
        <ecNumber evidence="2">3.5.1.28</ecNumber>
    </recommendedName>
</protein>
<dbReference type="EC" id="3.5.1.28" evidence="2"/>
<dbReference type="Proteomes" id="UP000276603">
    <property type="component" value="Unassembled WGS sequence"/>
</dbReference>
<feature type="domain" description="MurNAc-LAA" evidence="6">
    <location>
        <begin position="95"/>
        <end position="252"/>
    </location>
</feature>
<dbReference type="GO" id="GO:0008745">
    <property type="term" value="F:N-acetylmuramoyl-L-alanine amidase activity"/>
    <property type="evidence" value="ECO:0007669"/>
    <property type="project" value="UniProtKB-EC"/>
</dbReference>
<name>A0A3B0BXP0_9FLAO</name>
<organism evidence="7 8">
    <name type="scientific">Ulvibacterium marinum</name>
    <dbReference type="NCBI Taxonomy" id="2419782"/>
    <lineage>
        <taxon>Bacteria</taxon>
        <taxon>Pseudomonadati</taxon>
        <taxon>Bacteroidota</taxon>
        <taxon>Flavobacteriia</taxon>
        <taxon>Flavobacteriales</taxon>
        <taxon>Flavobacteriaceae</taxon>
        <taxon>Ulvibacterium</taxon>
    </lineage>
</organism>
<keyword evidence="5" id="KW-0732">Signal</keyword>
<keyword evidence="8" id="KW-1185">Reference proteome</keyword>
<gene>
    <name evidence="7" type="ORF">D7Z94_24390</name>
</gene>
<feature type="compositionally biased region" description="Basic and acidic residues" evidence="4">
    <location>
        <begin position="345"/>
        <end position="359"/>
    </location>
</feature>
<dbReference type="FunFam" id="3.40.630.40:FF:000005">
    <property type="entry name" value="N-acetylmuramoyl-L-alanine amidase (AmiA)"/>
    <property type="match status" value="1"/>
</dbReference>
<evidence type="ECO:0000256" key="5">
    <source>
        <dbReference type="SAM" id="SignalP"/>
    </source>
</evidence>
<evidence type="ECO:0000256" key="4">
    <source>
        <dbReference type="SAM" id="MobiDB-lite"/>
    </source>
</evidence>
<dbReference type="CDD" id="cd02696">
    <property type="entry name" value="MurNAc-LAA"/>
    <property type="match status" value="1"/>
</dbReference>
<comment type="caution">
    <text evidence="7">The sequence shown here is derived from an EMBL/GenBank/DDBJ whole genome shotgun (WGS) entry which is preliminary data.</text>
</comment>
<dbReference type="GO" id="GO:0030288">
    <property type="term" value="C:outer membrane-bounded periplasmic space"/>
    <property type="evidence" value="ECO:0007669"/>
    <property type="project" value="TreeGrafter"/>
</dbReference>
<dbReference type="AlphaFoldDB" id="A0A3B0BXP0"/>